<evidence type="ECO:0000256" key="4">
    <source>
        <dbReference type="ARBA" id="ARBA00022692"/>
    </source>
</evidence>
<feature type="transmembrane region" description="Helical" evidence="7">
    <location>
        <begin position="6"/>
        <end position="21"/>
    </location>
</feature>
<sequence length="284" mass="30283">MNALPLLLVGLAIFAGGYLLYSKFLGNRVYRLDASFETPAHELQDGVDYVPTNKFVLWGHHFTSVAGAAPIVGPAIAVIWGWLPAFLWVTLGTVFFAGMHDLGALWASARNKGRSMGMLSGRYIGRRGANLFLVVIFLLLLMVVAAFAVVIKNLLISTPTAVIPAWGAVAVALLVGQAVYRYKMNLALVTVLGVTALYGLILLGDAVPVELPDPILGMSPATFWIIALFLYAGVASLLPVWVLLQPRDYINGVQLFVGLGILFTAVLLSAPTVVAPAINDAVPA</sequence>
<evidence type="ECO:0000256" key="7">
    <source>
        <dbReference type="SAM" id="Phobius"/>
    </source>
</evidence>
<dbReference type="Proteomes" id="UP001597083">
    <property type="component" value="Unassembled WGS sequence"/>
</dbReference>
<keyword evidence="3" id="KW-1003">Cell membrane</keyword>
<evidence type="ECO:0000259" key="8">
    <source>
        <dbReference type="Pfam" id="PF02554"/>
    </source>
</evidence>
<dbReference type="InterPro" id="IPR003706">
    <property type="entry name" value="CstA_N"/>
</dbReference>
<evidence type="ECO:0000256" key="6">
    <source>
        <dbReference type="ARBA" id="ARBA00023136"/>
    </source>
</evidence>
<comment type="similarity">
    <text evidence="2">Belongs to the peptide transporter carbon starvation (CstA) (TC 2.A.114) family.</text>
</comment>
<keyword evidence="6 7" id="KW-0472">Membrane</keyword>
<keyword evidence="4 7" id="KW-0812">Transmembrane</keyword>
<evidence type="ECO:0000313" key="10">
    <source>
        <dbReference type="Proteomes" id="UP001597083"/>
    </source>
</evidence>
<evidence type="ECO:0000313" key="9">
    <source>
        <dbReference type="EMBL" id="MFD0856466.1"/>
    </source>
</evidence>
<feature type="transmembrane region" description="Helical" evidence="7">
    <location>
        <begin position="221"/>
        <end position="244"/>
    </location>
</feature>
<evidence type="ECO:0000256" key="2">
    <source>
        <dbReference type="ARBA" id="ARBA00007755"/>
    </source>
</evidence>
<dbReference type="InterPro" id="IPR051605">
    <property type="entry name" value="CstA"/>
</dbReference>
<evidence type="ECO:0000256" key="1">
    <source>
        <dbReference type="ARBA" id="ARBA00004651"/>
    </source>
</evidence>
<evidence type="ECO:0000256" key="5">
    <source>
        <dbReference type="ARBA" id="ARBA00022989"/>
    </source>
</evidence>
<dbReference type="EMBL" id="JBHTIR010004130">
    <property type="protein sequence ID" value="MFD0856466.1"/>
    <property type="molecule type" value="Genomic_DNA"/>
</dbReference>
<feature type="non-terminal residue" evidence="9">
    <location>
        <position position="284"/>
    </location>
</feature>
<feature type="transmembrane region" description="Helical" evidence="7">
    <location>
        <begin position="187"/>
        <end position="209"/>
    </location>
</feature>
<dbReference type="Pfam" id="PF02554">
    <property type="entry name" value="CstA"/>
    <property type="match status" value="1"/>
</dbReference>
<gene>
    <name evidence="9" type="ORF">ACFQ07_29780</name>
</gene>
<feature type="transmembrane region" description="Helical" evidence="7">
    <location>
        <begin position="163"/>
        <end position="180"/>
    </location>
</feature>
<comment type="subcellular location">
    <subcellularLocation>
        <location evidence="1">Cell membrane</location>
        <topology evidence="1">Multi-pass membrane protein</topology>
    </subcellularLocation>
</comment>
<keyword evidence="10" id="KW-1185">Reference proteome</keyword>
<feature type="transmembrane region" description="Helical" evidence="7">
    <location>
        <begin position="256"/>
        <end position="278"/>
    </location>
</feature>
<feature type="transmembrane region" description="Helical" evidence="7">
    <location>
        <begin position="86"/>
        <end position="107"/>
    </location>
</feature>
<feature type="transmembrane region" description="Helical" evidence="7">
    <location>
        <begin position="128"/>
        <end position="151"/>
    </location>
</feature>
<comment type="caution">
    <text evidence="9">The sequence shown here is derived from an EMBL/GenBank/DDBJ whole genome shotgun (WGS) entry which is preliminary data.</text>
</comment>
<proteinExistence type="inferred from homology"/>
<dbReference type="PANTHER" id="PTHR30252:SF0">
    <property type="entry name" value="PEPTIDE TRANSPORTER CSTA"/>
    <property type="match status" value="1"/>
</dbReference>
<keyword evidence="5 7" id="KW-1133">Transmembrane helix</keyword>
<feature type="transmembrane region" description="Helical" evidence="7">
    <location>
        <begin position="62"/>
        <end position="80"/>
    </location>
</feature>
<protein>
    <submittedName>
        <fullName evidence="9">Carbon starvation protein A</fullName>
    </submittedName>
</protein>
<feature type="domain" description="CstA N-terminal" evidence="8">
    <location>
        <begin position="2"/>
        <end position="279"/>
    </location>
</feature>
<reference evidence="10" key="1">
    <citation type="journal article" date="2019" name="Int. J. Syst. Evol. Microbiol.">
        <title>The Global Catalogue of Microorganisms (GCM) 10K type strain sequencing project: providing services to taxonomists for standard genome sequencing and annotation.</title>
        <authorList>
            <consortium name="The Broad Institute Genomics Platform"/>
            <consortium name="The Broad Institute Genome Sequencing Center for Infectious Disease"/>
            <person name="Wu L."/>
            <person name="Ma J."/>
        </authorList>
    </citation>
    <scope>NUCLEOTIDE SEQUENCE [LARGE SCALE GENOMIC DNA]</scope>
    <source>
        <strain evidence="10">JCM 31696</strain>
    </source>
</reference>
<accession>A0ABW3CQ03</accession>
<dbReference type="PANTHER" id="PTHR30252">
    <property type="entry name" value="INNER MEMBRANE PEPTIDE TRANSPORTER"/>
    <property type="match status" value="1"/>
</dbReference>
<organism evidence="9 10">
    <name type="scientific">Actinomadura adrarensis</name>
    <dbReference type="NCBI Taxonomy" id="1819600"/>
    <lineage>
        <taxon>Bacteria</taxon>
        <taxon>Bacillati</taxon>
        <taxon>Actinomycetota</taxon>
        <taxon>Actinomycetes</taxon>
        <taxon>Streptosporangiales</taxon>
        <taxon>Thermomonosporaceae</taxon>
        <taxon>Actinomadura</taxon>
    </lineage>
</organism>
<name>A0ABW3CQ03_9ACTN</name>
<evidence type="ECO:0000256" key="3">
    <source>
        <dbReference type="ARBA" id="ARBA00022475"/>
    </source>
</evidence>